<comment type="subcellular location">
    <subcellularLocation>
        <location evidence="1">Cell membrane</location>
        <topology evidence="1">Multi-pass membrane protein</topology>
    </subcellularLocation>
</comment>
<dbReference type="Pfam" id="PF00892">
    <property type="entry name" value="EamA"/>
    <property type="match status" value="2"/>
</dbReference>
<evidence type="ECO:0000256" key="6">
    <source>
        <dbReference type="ARBA" id="ARBA00023136"/>
    </source>
</evidence>
<feature type="transmembrane region" description="Helical" evidence="7">
    <location>
        <begin position="152"/>
        <end position="171"/>
    </location>
</feature>
<evidence type="ECO:0000259" key="8">
    <source>
        <dbReference type="Pfam" id="PF00892"/>
    </source>
</evidence>
<proteinExistence type="inferred from homology"/>
<feature type="transmembrane region" description="Helical" evidence="7">
    <location>
        <begin position="270"/>
        <end position="287"/>
    </location>
</feature>
<feature type="transmembrane region" description="Helical" evidence="7">
    <location>
        <begin position="76"/>
        <end position="97"/>
    </location>
</feature>
<dbReference type="InterPro" id="IPR000620">
    <property type="entry name" value="EamA_dom"/>
</dbReference>
<keyword evidence="6 7" id="KW-0472">Membrane</keyword>
<organism evidence="9 10">
    <name type="scientific">Paenibacillus phytohabitans</name>
    <dbReference type="NCBI Taxonomy" id="2654978"/>
    <lineage>
        <taxon>Bacteria</taxon>
        <taxon>Bacillati</taxon>
        <taxon>Bacillota</taxon>
        <taxon>Bacilli</taxon>
        <taxon>Bacillales</taxon>
        <taxon>Paenibacillaceae</taxon>
        <taxon>Paenibacillus</taxon>
    </lineage>
</organism>
<evidence type="ECO:0000256" key="3">
    <source>
        <dbReference type="ARBA" id="ARBA00022475"/>
    </source>
</evidence>
<reference evidence="9 10" key="1">
    <citation type="submission" date="2019-10" db="EMBL/GenBank/DDBJ databases">
        <title>Description of Paenibacillus terricola sp. nov.</title>
        <authorList>
            <person name="Carlier A."/>
            <person name="Qi S."/>
        </authorList>
    </citation>
    <scope>NUCLEOTIDE SEQUENCE [LARGE SCALE GENOMIC DNA]</scope>
    <source>
        <strain evidence="9 10">LMG 31459</strain>
    </source>
</reference>
<dbReference type="PANTHER" id="PTHR42920">
    <property type="entry name" value="OS03G0707200 PROTEIN-RELATED"/>
    <property type="match status" value="1"/>
</dbReference>
<gene>
    <name evidence="9" type="ORF">GC101_20290</name>
</gene>
<dbReference type="InterPro" id="IPR037185">
    <property type="entry name" value="EmrE-like"/>
</dbReference>
<keyword evidence="3" id="KW-1003">Cell membrane</keyword>
<dbReference type="InterPro" id="IPR051258">
    <property type="entry name" value="Diverse_Substrate_Transporter"/>
</dbReference>
<protein>
    <submittedName>
        <fullName evidence="9">EamA family transporter</fullName>
    </submittedName>
</protein>
<feature type="transmembrane region" description="Helical" evidence="7">
    <location>
        <begin position="129"/>
        <end position="146"/>
    </location>
</feature>
<evidence type="ECO:0000256" key="4">
    <source>
        <dbReference type="ARBA" id="ARBA00022692"/>
    </source>
</evidence>
<evidence type="ECO:0000256" key="2">
    <source>
        <dbReference type="ARBA" id="ARBA00007362"/>
    </source>
</evidence>
<feature type="transmembrane region" description="Helical" evidence="7">
    <location>
        <begin position="246"/>
        <end position="264"/>
    </location>
</feature>
<feature type="transmembrane region" description="Helical" evidence="7">
    <location>
        <begin position="38"/>
        <end position="56"/>
    </location>
</feature>
<dbReference type="SUPFAM" id="SSF103481">
    <property type="entry name" value="Multidrug resistance efflux transporter EmrE"/>
    <property type="match status" value="2"/>
</dbReference>
<feature type="domain" description="EamA" evidence="8">
    <location>
        <begin position="7"/>
        <end position="145"/>
    </location>
</feature>
<keyword evidence="10" id="KW-1185">Reference proteome</keyword>
<evidence type="ECO:0000313" key="9">
    <source>
        <dbReference type="EMBL" id="NOU81207.1"/>
    </source>
</evidence>
<feature type="transmembrane region" description="Helical" evidence="7">
    <location>
        <begin position="212"/>
        <end position="234"/>
    </location>
</feature>
<comment type="caution">
    <text evidence="9">The sequence shown here is derived from an EMBL/GenBank/DDBJ whole genome shotgun (WGS) entry which is preliminary data.</text>
</comment>
<dbReference type="EMBL" id="WHOB01000061">
    <property type="protein sequence ID" value="NOU81207.1"/>
    <property type="molecule type" value="Genomic_DNA"/>
</dbReference>
<evidence type="ECO:0000313" key="10">
    <source>
        <dbReference type="Proteomes" id="UP000596857"/>
    </source>
</evidence>
<evidence type="ECO:0000256" key="5">
    <source>
        <dbReference type="ARBA" id="ARBA00022989"/>
    </source>
</evidence>
<evidence type="ECO:0000256" key="7">
    <source>
        <dbReference type="SAM" id="Phobius"/>
    </source>
</evidence>
<feature type="domain" description="EamA" evidence="8">
    <location>
        <begin position="156"/>
        <end position="287"/>
    </location>
</feature>
<feature type="transmembrane region" description="Helical" evidence="7">
    <location>
        <begin position="103"/>
        <end position="122"/>
    </location>
</feature>
<keyword evidence="5 7" id="KW-1133">Transmembrane helix</keyword>
<name>A0ABX1YJI6_9BACL</name>
<accession>A0ABX1YJI6</accession>
<dbReference type="PANTHER" id="PTHR42920:SF11">
    <property type="entry name" value="INNER MEMBRANE PROTEIN YTFF"/>
    <property type="match status" value="1"/>
</dbReference>
<dbReference type="Proteomes" id="UP000596857">
    <property type="component" value="Unassembled WGS sequence"/>
</dbReference>
<keyword evidence="4 7" id="KW-0812">Transmembrane</keyword>
<sequence>MNTKPQTAVIWAILAAALYAISTPVSKELLKEVPPTMMAALLYLGAGMGMSVISWFRSRREVAKREMRLTRQELPFTAGMVVLDIAAPIFLMIGLTVTTPATVSLLNNFEIVATALIALLLFKESINSRLWLAVILITAASMILSVEDFGSISLSWGSIFVLLAAVCWGLENNLTSKLSAKDPLQVVVIKGFGSGLGSLVISLILGETTDRIGYIFAALLLGFVAYGLSIYSYIYAQRYLGAAKTSAYYAISPFIGVLLSLIMYFDLPSFSFIMALIIMIAGTYFASTDRKGTRNK</sequence>
<evidence type="ECO:0000256" key="1">
    <source>
        <dbReference type="ARBA" id="ARBA00004651"/>
    </source>
</evidence>
<comment type="similarity">
    <text evidence="2">Belongs to the EamA transporter family.</text>
</comment>
<feature type="transmembrane region" description="Helical" evidence="7">
    <location>
        <begin position="183"/>
        <end position="206"/>
    </location>
</feature>
<dbReference type="RefSeq" id="WP_171718728.1">
    <property type="nucleotide sequence ID" value="NZ_WHOB01000061.1"/>
</dbReference>